<dbReference type="AlphaFoldDB" id="A0A915I7J1"/>
<keyword evidence="1" id="KW-1185">Reference proteome</keyword>
<sequence>MNKIFRQIFREQKKTVRAAITRSMTQKEGKKYSIKRMIRITEFEQWFETVYARPLNVLRDPTYVESGKLKNVLMTHSKPNFQGHVLVGFEVEKILMNQLYIHKKTKMNIQNQKAGNVNRFVQLGFPTGHTIMFEALAATPDNWTMFYKFILAPKTIVISFDQADDWKCLKDMHGRNFYLSDP</sequence>
<reference evidence="2" key="1">
    <citation type="submission" date="2022-11" db="UniProtKB">
        <authorList>
            <consortium name="WormBaseParasite"/>
        </authorList>
    </citation>
    <scope>IDENTIFICATION</scope>
</reference>
<evidence type="ECO:0000313" key="2">
    <source>
        <dbReference type="WBParaSite" id="nRc.2.0.1.t10124-RA"/>
    </source>
</evidence>
<name>A0A915I7J1_ROMCU</name>
<dbReference type="WBParaSite" id="nRc.2.0.1.t10124-RA">
    <property type="protein sequence ID" value="nRc.2.0.1.t10124-RA"/>
    <property type="gene ID" value="nRc.2.0.1.g10124"/>
</dbReference>
<evidence type="ECO:0000313" key="1">
    <source>
        <dbReference type="Proteomes" id="UP000887565"/>
    </source>
</evidence>
<dbReference type="Proteomes" id="UP000887565">
    <property type="component" value="Unplaced"/>
</dbReference>
<proteinExistence type="predicted"/>
<organism evidence="1 2">
    <name type="scientific">Romanomermis culicivorax</name>
    <name type="common">Nematode worm</name>
    <dbReference type="NCBI Taxonomy" id="13658"/>
    <lineage>
        <taxon>Eukaryota</taxon>
        <taxon>Metazoa</taxon>
        <taxon>Ecdysozoa</taxon>
        <taxon>Nematoda</taxon>
        <taxon>Enoplea</taxon>
        <taxon>Dorylaimia</taxon>
        <taxon>Mermithida</taxon>
        <taxon>Mermithoidea</taxon>
        <taxon>Mermithidae</taxon>
        <taxon>Romanomermis</taxon>
    </lineage>
</organism>
<protein>
    <submittedName>
        <fullName evidence="2">Uncharacterized protein</fullName>
    </submittedName>
</protein>
<accession>A0A915I7J1</accession>